<accession>A0ACC6M171</accession>
<organism evidence="1 2">
    <name type="scientific">Gracilibacillus pellucidus</name>
    <dbReference type="NCBI Taxonomy" id="3095368"/>
    <lineage>
        <taxon>Bacteria</taxon>
        <taxon>Bacillati</taxon>
        <taxon>Bacillota</taxon>
        <taxon>Bacilli</taxon>
        <taxon>Bacillales</taxon>
        <taxon>Bacillaceae</taxon>
        <taxon>Gracilibacillus</taxon>
    </lineage>
</organism>
<keyword evidence="2" id="KW-1185">Reference proteome</keyword>
<comment type="caution">
    <text evidence="1">The sequence shown here is derived from an EMBL/GenBank/DDBJ whole genome shotgun (WGS) entry which is preliminary data.</text>
</comment>
<proteinExistence type="predicted"/>
<evidence type="ECO:0000313" key="1">
    <source>
        <dbReference type="EMBL" id="MDX8044692.1"/>
    </source>
</evidence>
<gene>
    <name evidence="1" type="ORF">SH601_01725</name>
</gene>
<dbReference type="EMBL" id="JAWZSR010000001">
    <property type="protein sequence ID" value="MDX8044692.1"/>
    <property type="molecule type" value="Genomic_DNA"/>
</dbReference>
<name>A0ACC6M171_9BACI</name>
<reference evidence="1" key="1">
    <citation type="submission" date="2023-11" db="EMBL/GenBank/DDBJ databases">
        <title>Gracilibacillus pellucida a moderately halophilic bacterium isolated from saline soil in Xinjiang province.</title>
        <authorList>
            <person name="Zhang Z."/>
            <person name="Tan F."/>
            <person name="Wang Y."/>
            <person name="Xia M."/>
        </authorList>
    </citation>
    <scope>NUCLEOTIDE SEQUENCE</scope>
    <source>
        <strain evidence="1">S3-1-1</strain>
    </source>
</reference>
<evidence type="ECO:0000313" key="2">
    <source>
        <dbReference type="Proteomes" id="UP001277972"/>
    </source>
</evidence>
<dbReference type="Proteomes" id="UP001277972">
    <property type="component" value="Unassembled WGS sequence"/>
</dbReference>
<sequence>MKKSLFVLLGIMMTLWLAACSGDDSSEDATSDVDDDATEDTADDAATSDGDVTLRIAWWGEQTRNDYTLEVIELFEENNPGITLEPEYASWDDYWQKLAPQAAANELPDIIAMDLSYLSQYANNNQLADLTPFFDNQIDLTHISEDIVNGGAVEEGVYGFNIGVNAVGLHYNQELLKEVGIDEIPADWTWDDYIEMSNNAVDNDVYFDTGFQPDVFFNFYLRQHGQRLYAEDGSGLGYDDDQLFVDFFTIVRDQVEKEASPTPDYLAQLAGPEEDPTVKGEGIGVFQWSNQFVGLEQISDYEFEIAPMPGPNAEDGLFLKPSMFFSISENSEQKEAAAQFIDFFVNDLEANKLILGERGVPVNSEINEALLDEVSDSQAKVFEYIAWAEENSTEMGAPDPAGAGEIISALDNLSEQVSYGEISPEDAAEHFRNQAEGILGN</sequence>
<protein>
    <submittedName>
        <fullName evidence="1">Extracellular solute-binding protein</fullName>
    </submittedName>
</protein>